<dbReference type="EMBL" id="SMYL01000001">
    <property type="protein sequence ID" value="TDK68463.1"/>
    <property type="molecule type" value="Genomic_DNA"/>
</dbReference>
<reference evidence="8 9" key="1">
    <citation type="submission" date="2019-03" db="EMBL/GenBank/DDBJ databases">
        <title>Sapientia aquatica gen. nov., sp. nov., isolated from a crater lake.</title>
        <authorList>
            <person name="Felfoldi T."/>
            <person name="Szabo A."/>
            <person name="Toth E."/>
            <person name="Schumann P."/>
            <person name="Keki Z."/>
            <person name="Marialigeti K."/>
            <person name="Mathe I."/>
        </authorList>
    </citation>
    <scope>NUCLEOTIDE SEQUENCE [LARGE SCALE GENOMIC DNA]</scope>
    <source>
        <strain evidence="8 9">SA-152</strain>
    </source>
</reference>
<evidence type="ECO:0000313" key="8">
    <source>
        <dbReference type="EMBL" id="TDK68463.1"/>
    </source>
</evidence>
<dbReference type="PROSITE" id="PS51257">
    <property type="entry name" value="PROKAR_LIPOPROTEIN"/>
    <property type="match status" value="1"/>
</dbReference>
<comment type="function">
    <text evidence="7">Functions as a peptidoglycan terminase that cleaves nascent peptidoglycan strands endolytically to terminate their elongation.</text>
</comment>
<evidence type="ECO:0000313" key="9">
    <source>
        <dbReference type="Proteomes" id="UP000294829"/>
    </source>
</evidence>
<dbReference type="PANTHER" id="PTHR30518:SF2">
    <property type="entry name" value="ENDOLYTIC MUREIN TRANSGLYCOSYLASE"/>
    <property type="match status" value="1"/>
</dbReference>
<dbReference type="NCBIfam" id="TIGR00247">
    <property type="entry name" value="endolytic transglycosylase MltG"/>
    <property type="match status" value="1"/>
</dbReference>
<evidence type="ECO:0000256" key="4">
    <source>
        <dbReference type="ARBA" id="ARBA00023136"/>
    </source>
</evidence>
<feature type="site" description="Important for catalytic activity" evidence="7">
    <location>
        <position position="211"/>
    </location>
</feature>
<dbReference type="Pfam" id="PF02618">
    <property type="entry name" value="YceG"/>
    <property type="match status" value="1"/>
</dbReference>
<evidence type="ECO:0000256" key="1">
    <source>
        <dbReference type="ARBA" id="ARBA00022475"/>
    </source>
</evidence>
<dbReference type="Proteomes" id="UP000294829">
    <property type="component" value="Unassembled WGS sequence"/>
</dbReference>
<proteinExistence type="inferred from homology"/>
<keyword evidence="7" id="KW-0997">Cell inner membrane</keyword>
<keyword evidence="9" id="KW-1185">Reference proteome</keyword>
<dbReference type="GO" id="GO:0005886">
    <property type="term" value="C:plasma membrane"/>
    <property type="evidence" value="ECO:0007669"/>
    <property type="project" value="UniProtKB-UniRule"/>
</dbReference>
<keyword evidence="4 7" id="KW-0472">Membrane</keyword>
<evidence type="ECO:0000256" key="7">
    <source>
        <dbReference type="HAMAP-Rule" id="MF_02065"/>
    </source>
</evidence>
<dbReference type="Gene3D" id="3.30.1490.480">
    <property type="entry name" value="Endolytic murein transglycosylase"/>
    <property type="match status" value="1"/>
</dbReference>
<keyword evidence="1 7" id="KW-1003">Cell membrane</keyword>
<dbReference type="RefSeq" id="WP_133325139.1">
    <property type="nucleotide sequence ID" value="NZ_SMYL01000001.1"/>
</dbReference>
<evidence type="ECO:0000256" key="5">
    <source>
        <dbReference type="ARBA" id="ARBA00023239"/>
    </source>
</evidence>
<gene>
    <name evidence="7 8" type="primary">mltG</name>
    <name evidence="8" type="ORF">E2I14_02675</name>
</gene>
<evidence type="ECO:0000256" key="2">
    <source>
        <dbReference type="ARBA" id="ARBA00022692"/>
    </source>
</evidence>
<dbReference type="GO" id="GO:0009252">
    <property type="term" value="P:peptidoglycan biosynthetic process"/>
    <property type="evidence" value="ECO:0007669"/>
    <property type="project" value="UniProtKB-UniRule"/>
</dbReference>
<comment type="caution">
    <text evidence="8">The sequence shown here is derived from an EMBL/GenBank/DDBJ whole genome shotgun (WGS) entry which is preliminary data.</text>
</comment>
<accession>A0A4R5W6L2</accession>
<keyword evidence="2 7" id="KW-0812">Transmembrane</keyword>
<keyword evidence="3 7" id="KW-1133">Transmembrane helix</keyword>
<evidence type="ECO:0000256" key="6">
    <source>
        <dbReference type="ARBA" id="ARBA00023316"/>
    </source>
</evidence>
<protein>
    <recommendedName>
        <fullName evidence="7">Endolytic murein transglycosylase</fullName>
        <ecNumber evidence="7">4.2.2.29</ecNumber>
    </recommendedName>
    <alternativeName>
        <fullName evidence="7">Peptidoglycan lytic transglycosylase</fullName>
    </alternativeName>
    <alternativeName>
        <fullName evidence="7">Peptidoglycan polymerization terminase</fullName>
    </alternativeName>
</protein>
<keyword evidence="5 7" id="KW-0456">Lyase</keyword>
<comment type="catalytic activity">
    <reaction evidence="7">
        <text>a peptidoglycan chain = a peptidoglycan chain with N-acetyl-1,6-anhydromuramyl-[peptide] at the reducing end + a peptidoglycan chain with N-acetylglucosamine at the non-reducing end.</text>
        <dbReference type="EC" id="4.2.2.29"/>
    </reaction>
</comment>
<dbReference type="Gene3D" id="3.30.160.60">
    <property type="entry name" value="Classic Zinc Finger"/>
    <property type="match status" value="1"/>
</dbReference>
<dbReference type="PANTHER" id="PTHR30518">
    <property type="entry name" value="ENDOLYTIC MUREIN TRANSGLYCOSYLASE"/>
    <property type="match status" value="1"/>
</dbReference>
<sequence length="325" mass="35963">MIKKLVSLVFVAIVAACAGFYSWSMQPISESTIEFTIKPGSSVRSSAQQIANAGVPINPVMLELLARLHGQANKFKAGPYEAEAGITPVGLISKIVRGEFSQFSFALIEGWTFKQMRQALLQNPYVKHDAAKLSDQEILAKLTTDFTQPEGLFFPDTYLFPKGVSDMDVYKRAFDQLQQHLLTAWQQRDAGASPIKTPYEALILASIVEKETGRASDREMIAGVFVNRLRLGMLLQTDPTVIYGMGDQYQGKIRKRDLQQDTPYNTYTRAGLPPTPIALVGMDALKAALNPAHTDALYFVARGDGSSQFSSNLDDHNRAVNHFIR</sequence>
<dbReference type="GO" id="GO:0008932">
    <property type="term" value="F:lytic endotransglycosylase activity"/>
    <property type="evidence" value="ECO:0007669"/>
    <property type="project" value="UniProtKB-UniRule"/>
</dbReference>
<evidence type="ECO:0000256" key="3">
    <source>
        <dbReference type="ARBA" id="ARBA00022989"/>
    </source>
</evidence>
<dbReference type="CDD" id="cd08010">
    <property type="entry name" value="MltG_like"/>
    <property type="match status" value="1"/>
</dbReference>
<dbReference type="HAMAP" id="MF_02065">
    <property type="entry name" value="MltG"/>
    <property type="match status" value="1"/>
</dbReference>
<organism evidence="8 9">
    <name type="scientific">Sapientia aquatica</name>
    <dbReference type="NCBI Taxonomy" id="1549640"/>
    <lineage>
        <taxon>Bacteria</taxon>
        <taxon>Pseudomonadati</taxon>
        <taxon>Pseudomonadota</taxon>
        <taxon>Betaproteobacteria</taxon>
        <taxon>Burkholderiales</taxon>
        <taxon>Oxalobacteraceae</taxon>
        <taxon>Sapientia</taxon>
    </lineage>
</organism>
<dbReference type="InterPro" id="IPR003770">
    <property type="entry name" value="MLTG-like"/>
</dbReference>
<dbReference type="AlphaFoldDB" id="A0A4R5W6L2"/>
<keyword evidence="6 7" id="KW-0961">Cell wall biogenesis/degradation</keyword>
<dbReference type="GO" id="GO:0071555">
    <property type="term" value="P:cell wall organization"/>
    <property type="evidence" value="ECO:0007669"/>
    <property type="project" value="UniProtKB-KW"/>
</dbReference>
<comment type="similarity">
    <text evidence="7">Belongs to the transglycosylase MltG family.</text>
</comment>
<dbReference type="OrthoDB" id="9814591at2"/>
<name>A0A4R5W6L2_9BURK</name>
<dbReference type="EC" id="4.2.2.29" evidence="7"/>